<evidence type="ECO:0000259" key="3">
    <source>
        <dbReference type="Pfam" id="PF25453"/>
    </source>
</evidence>
<feature type="domain" description="DNA polymerase theta-like helix-turn-helix" evidence="1">
    <location>
        <begin position="1"/>
        <end position="89"/>
    </location>
</feature>
<dbReference type="GO" id="GO:0006261">
    <property type="term" value="P:DNA-templated DNA replication"/>
    <property type="evidence" value="ECO:0007669"/>
    <property type="project" value="InterPro"/>
</dbReference>
<comment type="caution">
    <text evidence="4">The sequence shown here is derived from an EMBL/GenBank/DDBJ whole genome shotgun (WGS) entry which is preliminary data.</text>
</comment>
<dbReference type="Pfam" id="PF21099">
    <property type="entry name" value="POLQ_helical"/>
    <property type="match status" value="1"/>
</dbReference>
<feature type="non-terminal residue" evidence="4">
    <location>
        <position position="1"/>
    </location>
</feature>
<dbReference type="PANTHER" id="PTHR10133:SF62">
    <property type="entry name" value="DNA POLYMERASE THETA"/>
    <property type="match status" value="1"/>
</dbReference>
<dbReference type="SUPFAM" id="SSF158702">
    <property type="entry name" value="Sec63 N-terminal domain-like"/>
    <property type="match status" value="1"/>
</dbReference>
<dbReference type="AlphaFoldDB" id="A0A392MAM1"/>
<dbReference type="Proteomes" id="UP000265520">
    <property type="component" value="Unassembled WGS sequence"/>
</dbReference>
<dbReference type="GO" id="GO:0006302">
    <property type="term" value="P:double-strand break repair"/>
    <property type="evidence" value="ECO:0007669"/>
    <property type="project" value="TreeGrafter"/>
</dbReference>
<dbReference type="InterPro" id="IPR036390">
    <property type="entry name" value="WH_DNA-bd_sf"/>
</dbReference>
<dbReference type="SUPFAM" id="SSF46785">
    <property type="entry name" value="Winged helix' DNA-binding domain"/>
    <property type="match status" value="1"/>
</dbReference>
<accession>A0A392MAM1</accession>
<organism evidence="4 5">
    <name type="scientific">Trifolium medium</name>
    <dbReference type="NCBI Taxonomy" id="97028"/>
    <lineage>
        <taxon>Eukaryota</taxon>
        <taxon>Viridiplantae</taxon>
        <taxon>Streptophyta</taxon>
        <taxon>Embryophyta</taxon>
        <taxon>Tracheophyta</taxon>
        <taxon>Spermatophyta</taxon>
        <taxon>Magnoliopsida</taxon>
        <taxon>eudicotyledons</taxon>
        <taxon>Gunneridae</taxon>
        <taxon>Pentapetalae</taxon>
        <taxon>rosids</taxon>
        <taxon>fabids</taxon>
        <taxon>Fabales</taxon>
        <taxon>Fabaceae</taxon>
        <taxon>Papilionoideae</taxon>
        <taxon>50 kb inversion clade</taxon>
        <taxon>NPAAA clade</taxon>
        <taxon>Hologalegina</taxon>
        <taxon>IRL clade</taxon>
        <taxon>Trifolieae</taxon>
        <taxon>Trifolium</taxon>
    </lineage>
</organism>
<gene>
    <name evidence="4" type="ORF">A2U01_0004083</name>
</gene>
<protein>
    <submittedName>
        <fullName evidence="4">DNA polymerase theta-like</fullName>
    </submittedName>
</protein>
<name>A0A392MAM1_9FABA</name>
<dbReference type="InterPro" id="IPR046931">
    <property type="entry name" value="HTH_61"/>
</dbReference>
<dbReference type="EMBL" id="LXQA010004891">
    <property type="protein sequence ID" value="MCH83264.1"/>
    <property type="molecule type" value="Genomic_DNA"/>
</dbReference>
<feature type="domain" description="POLQ-like helical" evidence="2">
    <location>
        <begin position="113"/>
        <end position="292"/>
    </location>
</feature>
<feature type="domain" description="DUF7898" evidence="3">
    <location>
        <begin position="299"/>
        <end position="343"/>
    </location>
</feature>
<evidence type="ECO:0000259" key="1">
    <source>
        <dbReference type="Pfam" id="PF20470"/>
    </source>
</evidence>
<evidence type="ECO:0000313" key="5">
    <source>
        <dbReference type="Proteomes" id="UP000265520"/>
    </source>
</evidence>
<dbReference type="PANTHER" id="PTHR10133">
    <property type="entry name" value="DNA POLYMERASE I"/>
    <property type="match status" value="1"/>
</dbReference>
<proteinExistence type="predicted"/>
<sequence>VLICKPEELKKIMGLLNESCPPLHSCLSEDLNGMTHAILEVVAGGIVQTANDINRYVRCTLLNSTRPFLDVVKSAQESLRWLCQRKFLEWSEDTKLYSTTPLGRASFGSSLCPEESLIVLADLSRAREGFVLASDLHLVYLVTPINVDVEPDWELYYERFVKLSPLDQSVGNRVGVTEPFLMRMAHGGPMGSNKTRWLHNKRKSQHGISSGTVNSDDQTLRVCRRFYVALILSHLVQEIPVGEVCEAFKVARGMVQGLQENAGRFASMVTVFCERLGWHDLEGLVAKFQNRVSFGVRAEVVELTTIPFVKGSRARALYKAGLRTPLAIAEASIPEIVKALFESSSWATEGNVGKLSAISLNIFM</sequence>
<dbReference type="Pfam" id="PF25453">
    <property type="entry name" value="DUF7898"/>
    <property type="match status" value="1"/>
</dbReference>
<dbReference type="InterPro" id="IPR057220">
    <property type="entry name" value="DUF7898"/>
</dbReference>
<keyword evidence="5" id="KW-1185">Reference proteome</keyword>
<evidence type="ECO:0000259" key="2">
    <source>
        <dbReference type="Pfam" id="PF21099"/>
    </source>
</evidence>
<evidence type="ECO:0000313" key="4">
    <source>
        <dbReference type="EMBL" id="MCH83264.1"/>
    </source>
</evidence>
<reference evidence="4 5" key="1">
    <citation type="journal article" date="2018" name="Front. Plant Sci.">
        <title>Red Clover (Trifolium pratense) and Zigzag Clover (T. medium) - A Picture of Genomic Similarities and Differences.</title>
        <authorList>
            <person name="Dluhosova J."/>
            <person name="Istvanek J."/>
            <person name="Nedelnik J."/>
            <person name="Repkova J."/>
        </authorList>
    </citation>
    <scope>NUCLEOTIDE SEQUENCE [LARGE SCALE GENOMIC DNA]</scope>
    <source>
        <strain evidence="5">cv. 10/8</strain>
        <tissue evidence="4">Leaf</tissue>
    </source>
</reference>
<dbReference type="Gene3D" id="1.10.3380.20">
    <property type="match status" value="1"/>
</dbReference>
<dbReference type="Pfam" id="PF20470">
    <property type="entry name" value="HTH_61"/>
    <property type="match status" value="1"/>
</dbReference>
<dbReference type="InterPro" id="IPR048960">
    <property type="entry name" value="POLQ-like_helical"/>
</dbReference>
<dbReference type="FunFam" id="1.10.3380.20:FF:000003">
    <property type="entry name" value="Helicase and polymerase-containing protein TEBICHI"/>
    <property type="match status" value="1"/>
</dbReference>
<dbReference type="GO" id="GO:0003887">
    <property type="term" value="F:DNA-directed DNA polymerase activity"/>
    <property type="evidence" value="ECO:0007669"/>
    <property type="project" value="InterPro"/>
</dbReference>
<dbReference type="InterPro" id="IPR002298">
    <property type="entry name" value="DNA_polymerase_A"/>
</dbReference>